<sequence>MKKTDWFIVILFVAMGLSCLVISASSFRGISFFQMGFSIGKACLAMMGVAAIMGIIYWLTQKKKP</sequence>
<dbReference type="EMBL" id="JADCNN020000009">
    <property type="protein sequence ID" value="MBM6996309.1"/>
    <property type="molecule type" value="Genomic_DNA"/>
</dbReference>
<keyword evidence="3" id="KW-1185">Reference proteome</keyword>
<evidence type="ECO:0000313" key="2">
    <source>
        <dbReference type="EMBL" id="MBM6996309.1"/>
    </source>
</evidence>
<dbReference type="PROSITE" id="PS51257">
    <property type="entry name" value="PROKAR_LIPOPROTEIN"/>
    <property type="match status" value="1"/>
</dbReference>
<feature type="transmembrane region" description="Helical" evidence="1">
    <location>
        <begin position="6"/>
        <end position="27"/>
    </location>
</feature>
<reference evidence="2 3" key="1">
    <citation type="submission" date="2021-01" db="EMBL/GenBank/DDBJ databases">
        <title>Paenibacillus sp.nov. isolated from the rhizosphere soil of tomato plant.</title>
        <authorList>
            <person name="Thin K.K."/>
            <person name="Zhang X."/>
            <person name="He S."/>
        </authorList>
    </citation>
    <scope>NUCLEOTIDE SEQUENCE [LARGE SCALE GENOMIC DNA]</scope>
    <source>
        <strain evidence="2 3">DXFW5</strain>
    </source>
</reference>
<keyword evidence="1" id="KW-0812">Transmembrane</keyword>
<keyword evidence="1" id="KW-0472">Membrane</keyword>
<keyword evidence="1" id="KW-1133">Transmembrane helix</keyword>
<evidence type="ECO:0000313" key="3">
    <source>
        <dbReference type="Proteomes" id="UP001516620"/>
    </source>
</evidence>
<dbReference type="Proteomes" id="UP001516620">
    <property type="component" value="Unassembled WGS sequence"/>
</dbReference>
<protein>
    <submittedName>
        <fullName evidence="2">Uncharacterized protein</fullName>
    </submittedName>
</protein>
<feature type="transmembrane region" description="Helical" evidence="1">
    <location>
        <begin position="39"/>
        <end position="59"/>
    </location>
</feature>
<proteinExistence type="predicted"/>
<gene>
    <name evidence="2" type="ORF">IM700_011695</name>
</gene>
<comment type="caution">
    <text evidence="2">The sequence shown here is derived from an EMBL/GenBank/DDBJ whole genome shotgun (WGS) entry which is preliminary data.</text>
</comment>
<evidence type="ECO:0000256" key="1">
    <source>
        <dbReference type="SAM" id="Phobius"/>
    </source>
</evidence>
<dbReference type="RefSeq" id="WP_193416246.1">
    <property type="nucleotide sequence ID" value="NZ_JADCNN020000009.1"/>
</dbReference>
<accession>A0ABS2H952</accession>
<name>A0ABS2H952_9BACL</name>
<organism evidence="2 3">
    <name type="scientific">Paenibacillus rhizolycopersici</name>
    <dbReference type="NCBI Taxonomy" id="2780073"/>
    <lineage>
        <taxon>Bacteria</taxon>
        <taxon>Bacillati</taxon>
        <taxon>Bacillota</taxon>
        <taxon>Bacilli</taxon>
        <taxon>Bacillales</taxon>
        <taxon>Paenibacillaceae</taxon>
        <taxon>Paenibacillus</taxon>
    </lineage>
</organism>